<name>A0A4U8RZQ2_9HELI</name>
<dbReference type="AlphaFoldDB" id="A0A4U8RZQ2"/>
<gene>
    <name evidence="1" type="primary">rmuC</name>
    <name evidence="1" type="ORF">LS75_003620</name>
</gene>
<dbReference type="EMBL" id="JRPF02000003">
    <property type="protein sequence ID" value="TLD78854.1"/>
    <property type="molecule type" value="Genomic_DNA"/>
</dbReference>
<dbReference type="OrthoDB" id="5352014at2"/>
<reference evidence="1 2" key="1">
    <citation type="journal article" date="2014" name="Genome Announc.">
        <title>Draft genome sequences of eight enterohepatic helicobacter species isolated from both laboratory and wild rodents.</title>
        <authorList>
            <person name="Sheh A."/>
            <person name="Shen Z."/>
            <person name="Fox J.G."/>
        </authorList>
    </citation>
    <scope>NUCLEOTIDE SEQUENCE [LARGE SCALE GENOMIC DNA]</scope>
    <source>
        <strain evidence="1 2">MIT 98-6810</strain>
    </source>
</reference>
<organism evidence="1 2">
    <name type="scientific">Helicobacter typhlonius</name>
    <dbReference type="NCBI Taxonomy" id="76936"/>
    <lineage>
        <taxon>Bacteria</taxon>
        <taxon>Pseudomonadati</taxon>
        <taxon>Campylobacterota</taxon>
        <taxon>Epsilonproteobacteria</taxon>
        <taxon>Campylobacterales</taxon>
        <taxon>Helicobacteraceae</taxon>
        <taxon>Helicobacter</taxon>
    </lineage>
</organism>
<accession>A0A4U8RZQ2</accession>
<evidence type="ECO:0000313" key="2">
    <source>
        <dbReference type="Proteomes" id="UP000029925"/>
    </source>
</evidence>
<dbReference type="Pfam" id="PF02646">
    <property type="entry name" value="RmuC"/>
    <property type="match status" value="1"/>
</dbReference>
<dbReference type="Proteomes" id="UP000029925">
    <property type="component" value="Unassembled WGS sequence"/>
</dbReference>
<keyword evidence="2" id="KW-1185">Reference proteome</keyword>
<protein>
    <submittedName>
        <fullName evidence="1">DNA recombination protein RmuC</fullName>
    </submittedName>
</protein>
<dbReference type="InterPro" id="IPR003798">
    <property type="entry name" value="DNA_recombination_RmuC"/>
</dbReference>
<comment type="caution">
    <text evidence="1">The sequence shown here is derived from an EMBL/GenBank/DDBJ whole genome shotgun (WGS) entry which is preliminary data.</text>
</comment>
<proteinExistence type="predicted"/>
<sequence>MSLDSKFSLPSSFTPNLYVDSSEYVEEIHLSKEIAQNLKKRIDELSKKPYEQFSLYAYDFVLLFIPYNNILDLALRADSNIYKYAYDKQTFYGTKNYQYKLGTYSTRQECPRSI</sequence>
<evidence type="ECO:0000313" key="1">
    <source>
        <dbReference type="EMBL" id="TLD78854.1"/>
    </source>
</evidence>